<feature type="region of interest" description="Disordered" evidence="1">
    <location>
        <begin position="25"/>
        <end position="162"/>
    </location>
</feature>
<name>A0ABD0PQB1_CIRMR</name>
<feature type="compositionally biased region" description="Basic residues" evidence="1">
    <location>
        <begin position="152"/>
        <end position="162"/>
    </location>
</feature>
<keyword evidence="3" id="KW-1185">Reference proteome</keyword>
<proteinExistence type="predicted"/>
<dbReference type="EMBL" id="JAMKFB020000014">
    <property type="protein sequence ID" value="KAL0175992.1"/>
    <property type="molecule type" value="Genomic_DNA"/>
</dbReference>
<reference evidence="2 3" key="1">
    <citation type="submission" date="2024-05" db="EMBL/GenBank/DDBJ databases">
        <title>Genome sequencing and assembly of Indian major carp, Cirrhinus mrigala (Hamilton, 1822).</title>
        <authorList>
            <person name="Mohindra V."/>
            <person name="Chowdhury L.M."/>
            <person name="Lal K."/>
            <person name="Jena J.K."/>
        </authorList>
    </citation>
    <scope>NUCLEOTIDE SEQUENCE [LARGE SCALE GENOMIC DNA]</scope>
    <source>
        <strain evidence="2">CM1030</strain>
        <tissue evidence="2">Blood</tissue>
    </source>
</reference>
<gene>
    <name evidence="2" type="ORF">M9458_028322</name>
</gene>
<evidence type="ECO:0000313" key="3">
    <source>
        <dbReference type="Proteomes" id="UP001529510"/>
    </source>
</evidence>
<feature type="compositionally biased region" description="Polar residues" evidence="1">
    <location>
        <begin position="134"/>
        <end position="143"/>
    </location>
</feature>
<feature type="non-terminal residue" evidence="2">
    <location>
        <position position="1"/>
    </location>
</feature>
<sequence>RGPQPQELSCEKGCQVTSEQIKADMKAATETAERGARDRNSGPGCVCSIRWREDSANQDDQGGAGRGEDDMVRTRCTCSRTRGGHGLPAGGDNHRPERHSPEQRAGADEMEDRHSNAPPRTQNSSEGHNERTAGHQQGSTQRSPTDEFPRRPVTRARSKLSS</sequence>
<protein>
    <submittedName>
        <fullName evidence="2">Uncharacterized protein</fullName>
    </submittedName>
</protein>
<feature type="compositionally biased region" description="Basic and acidic residues" evidence="1">
    <location>
        <begin position="25"/>
        <end position="40"/>
    </location>
</feature>
<feature type="compositionally biased region" description="Basic and acidic residues" evidence="1">
    <location>
        <begin position="92"/>
        <end position="115"/>
    </location>
</feature>
<accession>A0ABD0PQB1</accession>
<comment type="caution">
    <text evidence="2">The sequence shown here is derived from an EMBL/GenBank/DDBJ whole genome shotgun (WGS) entry which is preliminary data.</text>
</comment>
<dbReference type="Proteomes" id="UP001529510">
    <property type="component" value="Unassembled WGS sequence"/>
</dbReference>
<feature type="non-terminal residue" evidence="2">
    <location>
        <position position="162"/>
    </location>
</feature>
<evidence type="ECO:0000313" key="2">
    <source>
        <dbReference type="EMBL" id="KAL0175992.1"/>
    </source>
</evidence>
<evidence type="ECO:0000256" key="1">
    <source>
        <dbReference type="SAM" id="MobiDB-lite"/>
    </source>
</evidence>
<dbReference type="AlphaFoldDB" id="A0ABD0PQB1"/>
<organism evidence="2 3">
    <name type="scientific">Cirrhinus mrigala</name>
    <name type="common">Mrigala</name>
    <dbReference type="NCBI Taxonomy" id="683832"/>
    <lineage>
        <taxon>Eukaryota</taxon>
        <taxon>Metazoa</taxon>
        <taxon>Chordata</taxon>
        <taxon>Craniata</taxon>
        <taxon>Vertebrata</taxon>
        <taxon>Euteleostomi</taxon>
        <taxon>Actinopterygii</taxon>
        <taxon>Neopterygii</taxon>
        <taxon>Teleostei</taxon>
        <taxon>Ostariophysi</taxon>
        <taxon>Cypriniformes</taxon>
        <taxon>Cyprinidae</taxon>
        <taxon>Labeoninae</taxon>
        <taxon>Labeonini</taxon>
        <taxon>Cirrhinus</taxon>
    </lineage>
</organism>